<dbReference type="InterPro" id="IPR044524">
    <property type="entry name" value="Isoase_HisA-like"/>
</dbReference>
<dbReference type="InterPro" id="IPR006062">
    <property type="entry name" value="His_biosynth"/>
</dbReference>
<dbReference type="SUPFAM" id="SSF51366">
    <property type="entry name" value="Ribulose-phoshate binding barrel"/>
    <property type="match status" value="1"/>
</dbReference>
<accession>A0A382D352</accession>
<evidence type="ECO:0000313" key="2">
    <source>
        <dbReference type="EMBL" id="SVB32936.1"/>
    </source>
</evidence>
<dbReference type="GO" id="GO:0000105">
    <property type="term" value="P:L-histidine biosynthetic process"/>
    <property type="evidence" value="ECO:0007669"/>
    <property type="project" value="InterPro"/>
</dbReference>
<evidence type="ECO:0000256" key="1">
    <source>
        <dbReference type="ARBA" id="ARBA00009667"/>
    </source>
</evidence>
<organism evidence="2">
    <name type="scientific">marine metagenome</name>
    <dbReference type="NCBI Taxonomy" id="408172"/>
    <lineage>
        <taxon>unclassified sequences</taxon>
        <taxon>metagenomes</taxon>
        <taxon>ecological metagenomes</taxon>
    </lineage>
</organism>
<dbReference type="PANTHER" id="PTHR43090:SF2">
    <property type="entry name" value="1-(5-PHOSPHORIBOSYL)-5-[(5-PHOSPHORIBOSYLAMINO)METHYLIDENEAMINO] IMIDAZOLE-4-CARBOXAMIDE ISOMERASE"/>
    <property type="match status" value="1"/>
</dbReference>
<gene>
    <name evidence="2" type="ORF">METZ01_LOCUS185790</name>
</gene>
<dbReference type="GO" id="GO:0005737">
    <property type="term" value="C:cytoplasm"/>
    <property type="evidence" value="ECO:0007669"/>
    <property type="project" value="TreeGrafter"/>
</dbReference>
<dbReference type="Pfam" id="PF00977">
    <property type="entry name" value="His_biosynth"/>
    <property type="match status" value="1"/>
</dbReference>
<dbReference type="InterPro" id="IPR013785">
    <property type="entry name" value="Aldolase_TIM"/>
</dbReference>
<dbReference type="Gene3D" id="3.20.20.70">
    <property type="entry name" value="Aldolase class I"/>
    <property type="match status" value="1"/>
</dbReference>
<dbReference type="GO" id="GO:0003949">
    <property type="term" value="F:1-(5-phosphoribosyl)-5-[(5-phosphoribosylamino)methylideneamino]imidazole-4-carboxamide isomerase activity"/>
    <property type="evidence" value="ECO:0007669"/>
    <property type="project" value="InterPro"/>
</dbReference>
<protein>
    <recommendedName>
        <fullName evidence="3">1-(5-phosphoribosyl)-5-((5-phosphoribosylamino)methylideneamino)imidazole-4-carboxamide isomerase</fullName>
    </recommendedName>
</protein>
<dbReference type="EMBL" id="UINC01037442">
    <property type="protein sequence ID" value="SVB32936.1"/>
    <property type="molecule type" value="Genomic_DNA"/>
</dbReference>
<feature type="non-terminal residue" evidence="2">
    <location>
        <position position="119"/>
    </location>
</feature>
<name>A0A382D352_9ZZZZ</name>
<reference evidence="2" key="1">
    <citation type="submission" date="2018-05" db="EMBL/GenBank/DDBJ databases">
        <authorList>
            <person name="Lanie J.A."/>
            <person name="Ng W.-L."/>
            <person name="Kazmierczak K.M."/>
            <person name="Andrzejewski T.M."/>
            <person name="Davidsen T.M."/>
            <person name="Wayne K.J."/>
            <person name="Tettelin H."/>
            <person name="Glass J.I."/>
            <person name="Rusch D."/>
            <person name="Podicherti R."/>
            <person name="Tsui H.-C.T."/>
            <person name="Winkler M.E."/>
        </authorList>
    </citation>
    <scope>NUCLEOTIDE SEQUENCE</scope>
</reference>
<proteinExistence type="inferred from homology"/>
<comment type="similarity">
    <text evidence="1">Belongs to the HisA/HisF family.</text>
</comment>
<dbReference type="GO" id="GO:0000162">
    <property type="term" value="P:L-tryptophan biosynthetic process"/>
    <property type="evidence" value="ECO:0007669"/>
    <property type="project" value="TreeGrafter"/>
</dbReference>
<evidence type="ECO:0008006" key="3">
    <source>
        <dbReference type="Google" id="ProtNLM"/>
    </source>
</evidence>
<dbReference type="AlphaFoldDB" id="A0A382D352"/>
<sequence length="119" mass="12837">MQIIPAIDFKDGKVVNLKQGQLGQSTTYSDDPVGMADHWVSQGCERMHLVDLDGAFEGRPVNADAIGQIARNHPELTIQLGGGIRDAGIIEAYLQAGVDFLIIGTKAVQEPEFVGQMCQ</sequence>
<dbReference type="PANTHER" id="PTHR43090">
    <property type="entry name" value="1-(5-PHOSPHORIBOSYL)-5-[(5-PHOSPHORIBOSYLAMINO)METHYLIDENEAMINO] IMIDAZOLE-4-CARBOXAMIDE ISOMERASE"/>
    <property type="match status" value="1"/>
</dbReference>
<dbReference type="InterPro" id="IPR011060">
    <property type="entry name" value="RibuloseP-bd_barrel"/>
</dbReference>